<evidence type="ECO:0000313" key="1">
    <source>
        <dbReference type="EMBL" id="CAA9889533.1"/>
    </source>
</evidence>
<organism evidence="1 2">
    <name type="scientific">Candidatus Methylobacter favarea</name>
    <dbReference type="NCBI Taxonomy" id="2707345"/>
    <lineage>
        <taxon>Bacteria</taxon>
        <taxon>Pseudomonadati</taxon>
        <taxon>Pseudomonadota</taxon>
        <taxon>Gammaproteobacteria</taxon>
        <taxon>Methylococcales</taxon>
        <taxon>Methylococcaceae</taxon>
        <taxon>Methylobacter</taxon>
    </lineage>
</organism>
<protein>
    <recommendedName>
        <fullName evidence="3">Ferritin-like domain-containing protein</fullName>
    </recommendedName>
</protein>
<comment type="caution">
    <text evidence="1">The sequence shown here is derived from an EMBL/GenBank/DDBJ whole genome shotgun (WGS) entry which is preliminary data.</text>
</comment>
<keyword evidence="2" id="KW-1185">Reference proteome</keyword>
<dbReference type="PANTHER" id="PTHR42782:SF4">
    <property type="entry name" value="DUF455 DOMAIN-CONTAINING PROTEIN"/>
    <property type="match status" value="1"/>
</dbReference>
<sequence length="304" mass="34936">MIGKPVNEQAIEKKQAKIHYFNHAQTVKKPVMKNLFEFAEACLHRPSIDEKLALSHYARHLLLNGALDLAEDRPLLPIASVKFPDKPELLAPRYMPARKLTTTDGVTAFFHAIAHVEFVAIYLAWDIVYRFRGMPKQFYQDWLRVADEEAQHFELIRNHLRTRSIDYGDLPAHSGLWEHAIATADDLLARLAMVPRCMEARGLDVTPAIIEKFKVLGDDDSVAILSRILTDEVGHVESGSYWFKFVCRQKGFEPEAKYRQLITHYFKGGKPKGPFNREMRIIAGFSNAELDWLETHGNENTKYF</sequence>
<name>A0A8S0WYF3_9GAMM</name>
<dbReference type="PANTHER" id="PTHR42782">
    <property type="entry name" value="SI:CH73-314G15.3"/>
    <property type="match status" value="1"/>
</dbReference>
<dbReference type="InterPro" id="IPR007402">
    <property type="entry name" value="DUF455"/>
</dbReference>
<dbReference type="InterPro" id="IPR011197">
    <property type="entry name" value="UCP012318"/>
</dbReference>
<dbReference type="CDD" id="cd00657">
    <property type="entry name" value="Ferritin_like"/>
    <property type="match status" value="1"/>
</dbReference>
<dbReference type="PIRSF" id="PIRSF012318">
    <property type="entry name" value="UCP012318"/>
    <property type="match status" value="1"/>
</dbReference>
<dbReference type="Proteomes" id="UP000494216">
    <property type="component" value="Unassembled WGS sequence"/>
</dbReference>
<reference evidence="1 2" key="1">
    <citation type="submission" date="2020-02" db="EMBL/GenBank/DDBJ databases">
        <authorList>
            <person name="Hogendoorn C."/>
        </authorList>
    </citation>
    <scope>NUCLEOTIDE SEQUENCE [LARGE SCALE GENOMIC DNA]</scope>
    <source>
        <strain evidence="1">METHB21</strain>
    </source>
</reference>
<dbReference type="Pfam" id="PF04305">
    <property type="entry name" value="DUF455"/>
    <property type="match status" value="1"/>
</dbReference>
<dbReference type="AlphaFoldDB" id="A0A8S0WYF3"/>
<dbReference type="EMBL" id="CADCXN010000013">
    <property type="protein sequence ID" value="CAA9889533.1"/>
    <property type="molecule type" value="Genomic_DNA"/>
</dbReference>
<accession>A0A8S0WYF3</accession>
<dbReference type="SUPFAM" id="SSF47240">
    <property type="entry name" value="Ferritin-like"/>
    <property type="match status" value="1"/>
</dbReference>
<evidence type="ECO:0008006" key="3">
    <source>
        <dbReference type="Google" id="ProtNLM"/>
    </source>
</evidence>
<gene>
    <name evidence="1" type="ORF">METHB2_110032</name>
</gene>
<dbReference type="InterPro" id="IPR009078">
    <property type="entry name" value="Ferritin-like_SF"/>
</dbReference>
<evidence type="ECO:0000313" key="2">
    <source>
        <dbReference type="Proteomes" id="UP000494216"/>
    </source>
</evidence>
<proteinExistence type="predicted"/>